<organism evidence="1 2">
    <name type="scientific">Alkaliphilus metalliredigens (strain QYMF)</name>
    <dbReference type="NCBI Taxonomy" id="293826"/>
    <lineage>
        <taxon>Bacteria</taxon>
        <taxon>Bacillati</taxon>
        <taxon>Bacillota</taxon>
        <taxon>Clostridia</taxon>
        <taxon>Peptostreptococcales</taxon>
        <taxon>Natronincolaceae</taxon>
        <taxon>Alkaliphilus</taxon>
    </lineage>
</organism>
<sequence>MIFLGGQVWGQGNQVVTLGADLKSEERTQLLDLFQVEETSVKIIEITNAEERKYLEGIATDRQIGTRAISSAYVENLGEGEGIHVETYNITWVTEEMYANAMVTAGVTDARVIAAAPFDVSGTAALTGIIKAFEEVTGQEISDEQKRIANEEMVTTGQLGDKIGREEASRLVREVKEEVVRRGTQDPEEIKRIIIEIAGNLNINLTDEQIAQMTGLMDRIADLNLNTEEIQKQLVKMGEQLGRIARNTEEVTSLLQRIIEMIRSFFQSILGFLG</sequence>
<dbReference type="HOGENOM" id="CLU_050671_0_1_9"/>
<name>A6TWK8_ALKMQ</name>
<gene>
    <name evidence="1" type="ordered locus">Amet_4504</name>
</gene>
<proteinExistence type="predicted"/>
<dbReference type="Pfam" id="PF06207">
    <property type="entry name" value="DUF1002"/>
    <property type="match status" value="1"/>
</dbReference>
<evidence type="ECO:0000313" key="1">
    <source>
        <dbReference type="EMBL" id="ABR50576.1"/>
    </source>
</evidence>
<keyword evidence="2" id="KW-1185">Reference proteome</keyword>
<dbReference type="Proteomes" id="UP000001572">
    <property type="component" value="Chromosome"/>
</dbReference>
<dbReference type="InterPro" id="IPR009343">
    <property type="entry name" value="DUF1002"/>
</dbReference>
<accession>A6TWK8</accession>
<dbReference type="eggNOG" id="COG4086">
    <property type="taxonomic scope" value="Bacteria"/>
</dbReference>
<dbReference type="AlphaFoldDB" id="A6TWK8"/>
<reference evidence="2" key="1">
    <citation type="journal article" date="2016" name="Genome Announc.">
        <title>Complete genome sequence of Alkaliphilus metalliredigens strain QYMF, an alkaliphilic and metal-reducing bacterium isolated from borax-contaminated leachate ponds.</title>
        <authorList>
            <person name="Hwang C."/>
            <person name="Copeland A."/>
            <person name="Lucas S."/>
            <person name="Lapidus A."/>
            <person name="Barry K."/>
            <person name="Detter J.C."/>
            <person name="Glavina Del Rio T."/>
            <person name="Hammon N."/>
            <person name="Israni S."/>
            <person name="Dalin E."/>
            <person name="Tice H."/>
            <person name="Pitluck S."/>
            <person name="Chertkov O."/>
            <person name="Brettin T."/>
            <person name="Bruce D."/>
            <person name="Han C."/>
            <person name="Schmutz J."/>
            <person name="Larimer F."/>
            <person name="Land M.L."/>
            <person name="Hauser L."/>
            <person name="Kyrpides N."/>
            <person name="Mikhailova N."/>
            <person name="Ye Q."/>
            <person name="Zhou J."/>
            <person name="Richardson P."/>
            <person name="Fields M.W."/>
        </authorList>
    </citation>
    <scope>NUCLEOTIDE SEQUENCE [LARGE SCALE GENOMIC DNA]</scope>
    <source>
        <strain evidence="2">QYMF</strain>
    </source>
</reference>
<dbReference type="STRING" id="293826.Amet_4504"/>
<dbReference type="EMBL" id="CP000724">
    <property type="protein sequence ID" value="ABR50576.1"/>
    <property type="molecule type" value="Genomic_DNA"/>
</dbReference>
<dbReference type="KEGG" id="amt:Amet_4504"/>
<evidence type="ECO:0008006" key="3">
    <source>
        <dbReference type="Google" id="ProtNLM"/>
    </source>
</evidence>
<dbReference type="OrthoDB" id="9810153at2"/>
<evidence type="ECO:0000313" key="2">
    <source>
        <dbReference type="Proteomes" id="UP000001572"/>
    </source>
</evidence>
<protein>
    <recommendedName>
        <fullName evidence="3">DUF1002 domain-containing protein</fullName>
    </recommendedName>
</protein>